<feature type="domain" description="Porin" evidence="12">
    <location>
        <begin position="16"/>
        <end position="327"/>
    </location>
</feature>
<evidence type="ECO:0000313" key="14">
    <source>
        <dbReference type="Proteomes" id="UP000651050"/>
    </source>
</evidence>
<sequence>MINTKPCWFVGLPALLACALGHAQSTVQIYGTIDEFAGRLTTETATTRSSSTVLNNGGMTTSFLGFRGTEDLGGGLRAVFALETFIRADTGAIGRNDADPFWGRLSIVGLEGGWGKLTLGRHVTPYSLATTLNTPFVGSTTLSPVFAHVYNLNLQGGTRFDNGVQYSLPRLGGFAADFLYSMGRENATPSVDRKRDRAFEAVGSYTTGPAKLTAGYHYINLNNAGDDHDQNAWMVAGTYDFGVIKVNAQHHRVREQSTTIATNARRRTTEAGVTIPVGAGSILATYVRSSMRDASPATPDGRRSFSIGYDYNLSKRTDIYTAYYRDRLVNPMTQQTILAAGVRHRF</sequence>
<evidence type="ECO:0000256" key="11">
    <source>
        <dbReference type="SAM" id="SignalP"/>
    </source>
</evidence>
<dbReference type="InterPro" id="IPR023614">
    <property type="entry name" value="Porin_dom_sf"/>
</dbReference>
<dbReference type="InterPro" id="IPR050298">
    <property type="entry name" value="Gram-neg_bact_OMP"/>
</dbReference>
<comment type="subunit">
    <text evidence="2">Homotrimer.</text>
</comment>
<keyword evidence="5" id="KW-0812">Transmembrane</keyword>
<dbReference type="InterPro" id="IPR001702">
    <property type="entry name" value="Porin_Gram-ve"/>
</dbReference>
<dbReference type="EMBL" id="JADWYS010000001">
    <property type="protein sequence ID" value="MBG9390496.1"/>
    <property type="molecule type" value="Genomic_DNA"/>
</dbReference>
<dbReference type="PANTHER" id="PTHR34501:SF9">
    <property type="entry name" value="MAJOR OUTER MEMBRANE PROTEIN P.IA"/>
    <property type="match status" value="1"/>
</dbReference>
<feature type="signal peptide" evidence="11">
    <location>
        <begin position="1"/>
        <end position="23"/>
    </location>
</feature>
<evidence type="ECO:0000256" key="1">
    <source>
        <dbReference type="ARBA" id="ARBA00004571"/>
    </source>
</evidence>
<feature type="chain" id="PRO_5037963768" evidence="11">
    <location>
        <begin position="24"/>
        <end position="346"/>
    </location>
</feature>
<dbReference type="CDD" id="cd00342">
    <property type="entry name" value="gram_neg_porins"/>
    <property type="match status" value="1"/>
</dbReference>
<keyword evidence="10" id="KW-0998">Cell outer membrane</keyword>
<dbReference type="InterPro" id="IPR033900">
    <property type="entry name" value="Gram_neg_porin_domain"/>
</dbReference>
<organism evidence="13 14">
    <name type="scientific">Caenimonas aquaedulcis</name>
    <dbReference type="NCBI Taxonomy" id="2793270"/>
    <lineage>
        <taxon>Bacteria</taxon>
        <taxon>Pseudomonadati</taxon>
        <taxon>Pseudomonadota</taxon>
        <taxon>Betaproteobacteria</taxon>
        <taxon>Burkholderiales</taxon>
        <taxon>Comamonadaceae</taxon>
        <taxon>Caenimonas</taxon>
    </lineage>
</organism>
<dbReference type="Proteomes" id="UP000651050">
    <property type="component" value="Unassembled WGS sequence"/>
</dbReference>
<evidence type="ECO:0000256" key="3">
    <source>
        <dbReference type="ARBA" id="ARBA00022448"/>
    </source>
</evidence>
<keyword evidence="9" id="KW-0472">Membrane</keyword>
<keyword evidence="4" id="KW-1134">Transmembrane beta strand</keyword>
<keyword evidence="14" id="KW-1185">Reference proteome</keyword>
<keyword evidence="8" id="KW-0626">Porin</keyword>
<dbReference type="GO" id="GO:0034220">
    <property type="term" value="P:monoatomic ion transmembrane transport"/>
    <property type="evidence" value="ECO:0007669"/>
    <property type="project" value="InterPro"/>
</dbReference>
<evidence type="ECO:0000256" key="4">
    <source>
        <dbReference type="ARBA" id="ARBA00022452"/>
    </source>
</evidence>
<protein>
    <submittedName>
        <fullName evidence="13">Porin</fullName>
    </submittedName>
</protein>
<keyword evidence="3" id="KW-0813">Transport</keyword>
<evidence type="ECO:0000259" key="12">
    <source>
        <dbReference type="Pfam" id="PF13609"/>
    </source>
</evidence>
<evidence type="ECO:0000256" key="8">
    <source>
        <dbReference type="ARBA" id="ARBA00023114"/>
    </source>
</evidence>
<evidence type="ECO:0000256" key="9">
    <source>
        <dbReference type="ARBA" id="ARBA00023136"/>
    </source>
</evidence>
<dbReference type="PRINTS" id="PR00182">
    <property type="entry name" value="ECOLNEIPORIN"/>
</dbReference>
<evidence type="ECO:0000256" key="10">
    <source>
        <dbReference type="ARBA" id="ARBA00023237"/>
    </source>
</evidence>
<dbReference type="SUPFAM" id="SSF56935">
    <property type="entry name" value="Porins"/>
    <property type="match status" value="1"/>
</dbReference>
<proteinExistence type="predicted"/>
<dbReference type="GO" id="GO:0015288">
    <property type="term" value="F:porin activity"/>
    <property type="evidence" value="ECO:0007669"/>
    <property type="project" value="UniProtKB-KW"/>
</dbReference>
<keyword evidence="7" id="KW-0406">Ion transport</keyword>
<dbReference type="GO" id="GO:0009279">
    <property type="term" value="C:cell outer membrane"/>
    <property type="evidence" value="ECO:0007669"/>
    <property type="project" value="UniProtKB-SubCell"/>
</dbReference>
<dbReference type="GO" id="GO:0046930">
    <property type="term" value="C:pore complex"/>
    <property type="evidence" value="ECO:0007669"/>
    <property type="project" value="UniProtKB-KW"/>
</dbReference>
<evidence type="ECO:0000256" key="7">
    <source>
        <dbReference type="ARBA" id="ARBA00023065"/>
    </source>
</evidence>
<name>A0A931MIT9_9BURK</name>
<dbReference type="PANTHER" id="PTHR34501">
    <property type="entry name" value="PROTEIN YDDL-RELATED"/>
    <property type="match status" value="1"/>
</dbReference>
<dbReference type="Pfam" id="PF13609">
    <property type="entry name" value="Porin_4"/>
    <property type="match status" value="1"/>
</dbReference>
<evidence type="ECO:0000256" key="6">
    <source>
        <dbReference type="ARBA" id="ARBA00022729"/>
    </source>
</evidence>
<reference evidence="13" key="1">
    <citation type="submission" date="2020-11" db="EMBL/GenBank/DDBJ databases">
        <title>Bacterial whole genome sequence for Caenimonas sp. DR4.4.</title>
        <authorList>
            <person name="Le V."/>
            <person name="Ko S.-R."/>
            <person name="Ahn C.-Y."/>
            <person name="Oh H.-M."/>
        </authorList>
    </citation>
    <scope>NUCLEOTIDE SEQUENCE</scope>
    <source>
        <strain evidence="13">DR4.4</strain>
    </source>
</reference>
<accession>A0A931MIT9</accession>
<evidence type="ECO:0000313" key="13">
    <source>
        <dbReference type="EMBL" id="MBG9390496.1"/>
    </source>
</evidence>
<dbReference type="PROSITE" id="PS51257">
    <property type="entry name" value="PROKAR_LIPOPROTEIN"/>
    <property type="match status" value="1"/>
</dbReference>
<dbReference type="AlphaFoldDB" id="A0A931MIT9"/>
<comment type="subcellular location">
    <subcellularLocation>
        <location evidence="1">Cell outer membrane</location>
        <topology evidence="1">Multi-pass membrane protein</topology>
    </subcellularLocation>
</comment>
<dbReference type="RefSeq" id="WP_196988232.1">
    <property type="nucleotide sequence ID" value="NZ_JADWYS010000001.1"/>
</dbReference>
<gene>
    <name evidence="13" type="ORF">I5803_20870</name>
</gene>
<evidence type="ECO:0000256" key="2">
    <source>
        <dbReference type="ARBA" id="ARBA00011233"/>
    </source>
</evidence>
<comment type="caution">
    <text evidence="13">The sequence shown here is derived from an EMBL/GenBank/DDBJ whole genome shotgun (WGS) entry which is preliminary data.</text>
</comment>
<evidence type="ECO:0000256" key="5">
    <source>
        <dbReference type="ARBA" id="ARBA00022692"/>
    </source>
</evidence>
<dbReference type="Gene3D" id="2.40.160.10">
    <property type="entry name" value="Porin"/>
    <property type="match status" value="1"/>
</dbReference>
<keyword evidence="6 11" id="KW-0732">Signal</keyword>